<dbReference type="SUPFAM" id="SSF53383">
    <property type="entry name" value="PLP-dependent transferases"/>
    <property type="match status" value="2"/>
</dbReference>
<keyword evidence="19" id="KW-1185">Reference proteome</keyword>
<reference evidence="18" key="1">
    <citation type="submission" date="2019-05" db="EMBL/GenBank/DDBJ databases">
        <title>Annotation for the trematode Paragonimus heterotremus.</title>
        <authorList>
            <person name="Choi Y.-J."/>
        </authorList>
    </citation>
    <scope>NUCLEOTIDE SEQUENCE</scope>
    <source>
        <strain evidence="18">LC</strain>
    </source>
</reference>
<dbReference type="Pfam" id="PF05889">
    <property type="entry name" value="SepSecS"/>
    <property type="match status" value="3"/>
</dbReference>
<comment type="similarity">
    <text evidence="4">Belongs to the SepSecS family.</text>
</comment>
<evidence type="ECO:0000313" key="18">
    <source>
        <dbReference type="EMBL" id="KAF5401830.1"/>
    </source>
</evidence>
<dbReference type="InterPro" id="IPR015421">
    <property type="entry name" value="PyrdxlP-dep_Trfase_major"/>
</dbReference>
<evidence type="ECO:0000256" key="11">
    <source>
        <dbReference type="ARBA" id="ARBA00022917"/>
    </source>
</evidence>
<dbReference type="InterPro" id="IPR008829">
    <property type="entry name" value="SepSecS/SepCysS"/>
</dbReference>
<dbReference type="UniPathway" id="UPA00906">
    <property type="reaction ID" value="UER00898"/>
</dbReference>
<comment type="pathway">
    <text evidence="3">Aminoacyl-tRNA biosynthesis; selenocysteinyl-tRNA(Sec) biosynthesis; selenocysteinyl-tRNA(Sec) from L-seryl-tRNA(Sec) (archaeal/eukaryal route): step 2/2.</text>
</comment>
<keyword evidence="12" id="KW-0711">Selenium</keyword>
<dbReference type="OrthoDB" id="10263545at2759"/>
<evidence type="ECO:0000256" key="15">
    <source>
        <dbReference type="ARBA" id="ARBA00032048"/>
    </source>
</evidence>
<protein>
    <recommendedName>
        <fullName evidence="6">O-phosphoseryl-tRNA(Sec) selenium transferase</fullName>
        <ecNumber evidence="5">2.9.1.2</ecNumber>
    </recommendedName>
    <alternativeName>
        <fullName evidence="14">Selenocysteine synthase</fullName>
    </alternativeName>
    <alternativeName>
        <fullName evidence="15">Selenocysteinyl-tRNA(Sec) synthase</fullName>
    </alternativeName>
    <alternativeName>
        <fullName evidence="16">Sep-tRNA:Sec-tRNA synthase</fullName>
    </alternativeName>
</protein>
<proteinExistence type="inferred from homology"/>
<keyword evidence="7" id="KW-0820">tRNA-binding</keyword>
<evidence type="ECO:0000256" key="7">
    <source>
        <dbReference type="ARBA" id="ARBA00022555"/>
    </source>
</evidence>
<evidence type="ECO:0000256" key="16">
    <source>
        <dbReference type="ARBA" id="ARBA00032693"/>
    </source>
</evidence>
<evidence type="ECO:0000256" key="17">
    <source>
        <dbReference type="ARBA" id="ARBA00048808"/>
    </source>
</evidence>
<accession>A0A8J4WRU9</accession>
<dbReference type="Proteomes" id="UP000748531">
    <property type="component" value="Unassembled WGS sequence"/>
</dbReference>
<dbReference type="InterPro" id="IPR019872">
    <property type="entry name" value="Sec-tRNA_Se_transferase"/>
</dbReference>
<dbReference type="InterPro" id="IPR005312">
    <property type="entry name" value="DUF1759"/>
</dbReference>
<evidence type="ECO:0000256" key="10">
    <source>
        <dbReference type="ARBA" id="ARBA00022898"/>
    </source>
</evidence>
<evidence type="ECO:0000256" key="2">
    <source>
        <dbReference type="ARBA" id="ARBA00002552"/>
    </source>
</evidence>
<dbReference type="PANTHER" id="PTHR12944">
    <property type="entry name" value="SOLUBLE LIVER ANTIGEN/LIVER PANCREAS ANTIGEN"/>
    <property type="match status" value="1"/>
</dbReference>
<dbReference type="PANTHER" id="PTHR12944:SF2">
    <property type="entry name" value="O-PHOSPHOSERYL-TRNA(SEC) SELENIUM TRANSFERASE"/>
    <property type="match status" value="1"/>
</dbReference>
<evidence type="ECO:0000256" key="5">
    <source>
        <dbReference type="ARBA" id="ARBA00012464"/>
    </source>
</evidence>
<gene>
    <name evidence="18" type="ORF">PHET_04637</name>
</gene>
<evidence type="ECO:0000256" key="4">
    <source>
        <dbReference type="ARBA" id="ARBA00007037"/>
    </source>
</evidence>
<keyword evidence="11" id="KW-0648">Protein biosynthesis</keyword>
<comment type="caution">
    <text evidence="18">The sequence shown here is derived from an EMBL/GenBank/DDBJ whole genome shotgun (WGS) entry which is preliminary data.</text>
</comment>
<evidence type="ECO:0000256" key="8">
    <source>
        <dbReference type="ARBA" id="ARBA00022679"/>
    </source>
</evidence>
<evidence type="ECO:0000256" key="12">
    <source>
        <dbReference type="ARBA" id="ARBA00023266"/>
    </source>
</evidence>
<evidence type="ECO:0000256" key="3">
    <source>
        <dbReference type="ARBA" id="ARBA00004822"/>
    </source>
</evidence>
<dbReference type="GO" id="GO:0001514">
    <property type="term" value="P:selenocysteine incorporation"/>
    <property type="evidence" value="ECO:0007669"/>
    <property type="project" value="TreeGrafter"/>
</dbReference>
<dbReference type="EMBL" id="LUCH01002208">
    <property type="protein sequence ID" value="KAF5401830.1"/>
    <property type="molecule type" value="Genomic_DNA"/>
</dbReference>
<evidence type="ECO:0000256" key="1">
    <source>
        <dbReference type="ARBA" id="ARBA00001933"/>
    </source>
</evidence>
<comment type="catalytic activity">
    <reaction evidence="17">
        <text>O-phospho-L-seryl-tRNA(Sec) + selenophosphate + H2O = L-selenocysteinyl-tRNA(Sec) + 2 phosphate</text>
        <dbReference type="Rhea" id="RHEA:25041"/>
        <dbReference type="Rhea" id="RHEA-COMP:9743"/>
        <dbReference type="Rhea" id="RHEA-COMP:9947"/>
        <dbReference type="ChEBI" id="CHEBI:15377"/>
        <dbReference type="ChEBI" id="CHEBI:16144"/>
        <dbReference type="ChEBI" id="CHEBI:43474"/>
        <dbReference type="ChEBI" id="CHEBI:78551"/>
        <dbReference type="ChEBI" id="CHEBI:78573"/>
        <dbReference type="EC" id="2.9.1.2"/>
    </reaction>
</comment>
<dbReference type="AlphaFoldDB" id="A0A8J4WRU9"/>
<comment type="function">
    <text evidence="2">Converts O-phosphoseryl-tRNA(Sec) to selenocysteinyl-tRNA(Sec) required for selenoprotein biosynthesis.</text>
</comment>
<dbReference type="Gene3D" id="3.40.640.10">
    <property type="entry name" value="Type I PLP-dependent aspartate aminotransferase-like (Major domain)"/>
    <property type="match status" value="2"/>
</dbReference>
<name>A0A8J4WRU9_9TREM</name>
<keyword evidence="10" id="KW-0663">Pyridoxal phosphate</keyword>
<evidence type="ECO:0000313" key="19">
    <source>
        <dbReference type="Proteomes" id="UP000748531"/>
    </source>
</evidence>
<evidence type="ECO:0000256" key="6">
    <source>
        <dbReference type="ARBA" id="ARBA00021963"/>
    </source>
</evidence>
<comment type="subunit">
    <text evidence="13">Homotetramer formed by a catalytic dimer and a non-catalytic dimer serving as a binding platform that orients tRNASec for catalysis. Each tetramer binds the CCA ends of two tRNAs which point to the active sites of the catalytic dimer.</text>
</comment>
<comment type="cofactor">
    <cofactor evidence="1">
        <name>pyridoxal 5'-phosphate</name>
        <dbReference type="ChEBI" id="CHEBI:597326"/>
    </cofactor>
</comment>
<keyword evidence="8" id="KW-0808">Transferase</keyword>
<dbReference type="EC" id="2.9.1.2" evidence="5"/>
<organism evidence="18 19">
    <name type="scientific">Paragonimus heterotremus</name>
    <dbReference type="NCBI Taxonomy" id="100268"/>
    <lineage>
        <taxon>Eukaryota</taxon>
        <taxon>Metazoa</taxon>
        <taxon>Spiralia</taxon>
        <taxon>Lophotrochozoa</taxon>
        <taxon>Platyhelminthes</taxon>
        <taxon>Trematoda</taxon>
        <taxon>Digenea</taxon>
        <taxon>Plagiorchiida</taxon>
        <taxon>Troglotremata</taxon>
        <taxon>Troglotrematidae</taxon>
        <taxon>Paragonimus</taxon>
    </lineage>
</organism>
<dbReference type="GO" id="GO:0001717">
    <property type="term" value="P:conversion of seryl-tRNAsec to selenocys-tRNAsec"/>
    <property type="evidence" value="ECO:0007669"/>
    <property type="project" value="InterPro"/>
</dbReference>
<evidence type="ECO:0000256" key="14">
    <source>
        <dbReference type="ARBA" id="ARBA00030669"/>
    </source>
</evidence>
<keyword evidence="9" id="KW-0694">RNA-binding</keyword>
<sequence>MLDDDTLQLTESYISVAYVNRSRERLSRVRTKFMNVLKTGNLPEYGFSESDIEALLLQLGTLDSNNWDHSVGVGEREGRVLLDLVRRRHFGLTHGIGRSGDIAAIQPKAPGSSLINRLTNQLVLDWLRKSGAPSTAACFLVPMATGMTLTLCLLTLKQRRPVGARFVIWPRIDQKSCFKCILAAGLIPVPINPHEGSADPKRAVECQHQLGCDLKGFRQALTRPAAYLLKHWPEAAQRQGVTSTDADKHGPESVVCALTTTLCFSPRVPDRLFAITRACMDHGVAHLVNNAYGVQSPRCMRMIESAGRLVMEKQSGLLINGTDLTGTASANSPVGQLHRDKKLKVELARLRIQEVEKRIELERMIQQRTKLDRNKYERKPLGGPNKLPIETPVFIRETERQTDLPRREIQRFAGNPQSYWSFTGAFESGVENRTNDNQAMLDYLIQDRDGSAKASIQHCTILEDDRGYLVAKEILLKRFGQNHMVAKAHIGELLDGPRLTDNDSAALVQLAQQMTVCEVMLRQPNYDSDLNSSRTVETLIRRLPPELHFRWADEAAIITRSYREPQFTDPTRFVEERADAASLRYGDLACLVDDEDYVPAETGEASTAVQPSAIDLLYVQSTDKNLMVPVGGAIVAGFTTDLVNAVAKSYPGRASATPSVDVLATLLHLGIHGWRELLKTRETCFQRLHSGLRQLADRHGLNVLATPDNPISLAVDLNPLISVSSSNTTTSDRIAWHRLTRLGAQLFTQGCSGVRVVLPATAGTVEQLGVYTFPGFGSHSSTSTTAYLNAAAAIGQTEADVNSFLMRLDKVLHQFRRADTDDDTIGQRPL</sequence>
<dbReference type="Pfam" id="PF03564">
    <property type="entry name" value="DUF1759"/>
    <property type="match status" value="1"/>
</dbReference>
<dbReference type="GO" id="GO:0000049">
    <property type="term" value="F:tRNA binding"/>
    <property type="evidence" value="ECO:0007669"/>
    <property type="project" value="UniProtKB-KW"/>
</dbReference>
<dbReference type="GO" id="GO:0098621">
    <property type="term" value="F:O-phosphoseryl-tRNA(Sec) selenium transferase activity"/>
    <property type="evidence" value="ECO:0007669"/>
    <property type="project" value="UniProtKB-EC"/>
</dbReference>
<evidence type="ECO:0000256" key="13">
    <source>
        <dbReference type="ARBA" id="ARBA00026053"/>
    </source>
</evidence>
<evidence type="ECO:0000256" key="9">
    <source>
        <dbReference type="ARBA" id="ARBA00022884"/>
    </source>
</evidence>
<dbReference type="InterPro" id="IPR015424">
    <property type="entry name" value="PyrdxlP-dep_Trfase"/>
</dbReference>